<evidence type="ECO:0000313" key="4">
    <source>
        <dbReference type="Proteomes" id="UP001187471"/>
    </source>
</evidence>
<dbReference type="SUPFAM" id="SSF54160">
    <property type="entry name" value="Chromo domain-like"/>
    <property type="match status" value="1"/>
</dbReference>
<accession>A0AA88S8A6</accession>
<dbReference type="InterPro" id="IPR016197">
    <property type="entry name" value="Chromo-like_dom_sf"/>
</dbReference>
<feature type="domain" description="Integrase catalytic" evidence="2">
    <location>
        <begin position="1"/>
        <end position="104"/>
    </location>
</feature>
<dbReference type="PROSITE" id="PS50994">
    <property type="entry name" value="INTEGRASE"/>
    <property type="match status" value="1"/>
</dbReference>
<dbReference type="GO" id="GO:0015074">
    <property type="term" value="P:DNA integration"/>
    <property type="evidence" value="ECO:0007669"/>
    <property type="project" value="InterPro"/>
</dbReference>
<dbReference type="PANTHER" id="PTHR37984:SF15">
    <property type="entry name" value="INTEGRASE CATALYTIC DOMAIN-CONTAINING PROTEIN"/>
    <property type="match status" value="1"/>
</dbReference>
<feature type="domain" description="Chromo" evidence="1">
    <location>
        <begin position="114"/>
        <end position="148"/>
    </location>
</feature>
<dbReference type="InterPro" id="IPR000953">
    <property type="entry name" value="Chromo/chromo_shadow_dom"/>
</dbReference>
<comment type="caution">
    <text evidence="3">The sequence shown here is derived from an EMBL/GenBank/DDBJ whole genome shotgun (WGS) entry which is preliminary data.</text>
</comment>
<dbReference type="EMBL" id="JAVXUO010001263">
    <property type="protein sequence ID" value="KAK2984115.1"/>
    <property type="molecule type" value="Genomic_DNA"/>
</dbReference>
<reference evidence="3" key="1">
    <citation type="submission" date="2022-12" db="EMBL/GenBank/DDBJ databases">
        <title>Draft genome assemblies for two species of Escallonia (Escalloniales).</title>
        <authorList>
            <person name="Chanderbali A."/>
            <person name="Dervinis C."/>
            <person name="Anghel I."/>
            <person name="Soltis D."/>
            <person name="Soltis P."/>
            <person name="Zapata F."/>
        </authorList>
    </citation>
    <scope>NUCLEOTIDE SEQUENCE</scope>
    <source>
        <strain evidence="3">UCBG92.1500</strain>
        <tissue evidence="3">Leaf</tissue>
    </source>
</reference>
<protein>
    <recommendedName>
        <fullName evidence="5">Integrase catalytic domain-containing protein</fullName>
    </recommendedName>
</protein>
<dbReference type="PANTHER" id="PTHR37984">
    <property type="entry name" value="PROTEIN CBG26694"/>
    <property type="match status" value="1"/>
</dbReference>
<dbReference type="Gene3D" id="2.40.50.40">
    <property type="match status" value="1"/>
</dbReference>
<proteinExistence type="predicted"/>
<dbReference type="Pfam" id="PF00385">
    <property type="entry name" value="Chromo"/>
    <property type="match status" value="1"/>
</dbReference>
<name>A0AA88S8A6_9ASTE</name>
<dbReference type="InterPro" id="IPR001584">
    <property type="entry name" value="Integrase_cat-core"/>
</dbReference>
<gene>
    <name evidence="3" type="ORF">RJ640_025442</name>
</gene>
<evidence type="ECO:0000313" key="3">
    <source>
        <dbReference type="EMBL" id="KAK2984115.1"/>
    </source>
</evidence>
<evidence type="ECO:0008006" key="5">
    <source>
        <dbReference type="Google" id="ProtNLM"/>
    </source>
</evidence>
<dbReference type="InterPro" id="IPR023780">
    <property type="entry name" value="Chromo_domain"/>
</dbReference>
<dbReference type="InterPro" id="IPR012337">
    <property type="entry name" value="RNaseH-like_sf"/>
</dbReference>
<dbReference type="SUPFAM" id="SSF53098">
    <property type="entry name" value="Ribonuclease H-like"/>
    <property type="match status" value="1"/>
</dbReference>
<dbReference type="InterPro" id="IPR050951">
    <property type="entry name" value="Retrovirus_Pol_polyprotein"/>
</dbReference>
<dbReference type="AlphaFoldDB" id="A0AA88S8A6"/>
<keyword evidence="4" id="KW-1185">Reference proteome</keyword>
<dbReference type="GO" id="GO:0003676">
    <property type="term" value="F:nucleic acid binding"/>
    <property type="evidence" value="ECO:0007669"/>
    <property type="project" value="InterPro"/>
</dbReference>
<dbReference type="CDD" id="cd00024">
    <property type="entry name" value="CD_CSD"/>
    <property type="match status" value="1"/>
</dbReference>
<dbReference type="Gene3D" id="3.30.420.10">
    <property type="entry name" value="Ribonuclease H-like superfamily/Ribonuclease H"/>
    <property type="match status" value="1"/>
</dbReference>
<dbReference type="InterPro" id="IPR036397">
    <property type="entry name" value="RNaseH_sf"/>
</dbReference>
<sequence>MTQDIVSDRDSCFIGNFWTELFKLFGSQLSMSSSYHPESDGQIERFNSMLEEYLCHFVNATQKNWVKLLDVAQLCFNSCKSSSTGKRAFEIMNVDPSRGEIKRPGLKPKAARKRVVESILNDRVITASHKRHQEYLVKWQGYTEEENT</sequence>
<evidence type="ECO:0000259" key="2">
    <source>
        <dbReference type="PROSITE" id="PS50994"/>
    </source>
</evidence>
<evidence type="ECO:0000259" key="1">
    <source>
        <dbReference type="PROSITE" id="PS50013"/>
    </source>
</evidence>
<dbReference type="Proteomes" id="UP001187471">
    <property type="component" value="Unassembled WGS sequence"/>
</dbReference>
<organism evidence="3 4">
    <name type="scientific">Escallonia rubra</name>
    <dbReference type="NCBI Taxonomy" id="112253"/>
    <lineage>
        <taxon>Eukaryota</taxon>
        <taxon>Viridiplantae</taxon>
        <taxon>Streptophyta</taxon>
        <taxon>Embryophyta</taxon>
        <taxon>Tracheophyta</taxon>
        <taxon>Spermatophyta</taxon>
        <taxon>Magnoliopsida</taxon>
        <taxon>eudicotyledons</taxon>
        <taxon>Gunneridae</taxon>
        <taxon>Pentapetalae</taxon>
        <taxon>asterids</taxon>
        <taxon>campanulids</taxon>
        <taxon>Escalloniales</taxon>
        <taxon>Escalloniaceae</taxon>
        <taxon>Escallonia</taxon>
    </lineage>
</organism>
<dbReference type="PROSITE" id="PS50013">
    <property type="entry name" value="CHROMO_2"/>
    <property type="match status" value="1"/>
</dbReference>